<dbReference type="GO" id="GO:0102208">
    <property type="term" value="F:2-polyprenyl-6-hydroxyphenol methylase activity"/>
    <property type="evidence" value="ECO:0007669"/>
    <property type="project" value="UniProtKB-EC"/>
</dbReference>
<protein>
    <submittedName>
        <fullName evidence="1">Class I SAM-dependent methyltransferase</fullName>
        <ecNumber evidence="1">2.1.1.222</ecNumber>
        <ecNumber evidence="1">2.1.1.64</ecNumber>
    </submittedName>
</protein>
<dbReference type="GO" id="GO:0061542">
    <property type="term" value="F:3-demethylubiquinol 3-O-methyltransferase activity"/>
    <property type="evidence" value="ECO:0007669"/>
    <property type="project" value="UniProtKB-EC"/>
</dbReference>
<dbReference type="CDD" id="cd02440">
    <property type="entry name" value="AdoMet_MTases"/>
    <property type="match status" value="1"/>
</dbReference>
<dbReference type="GO" id="GO:0032259">
    <property type="term" value="P:methylation"/>
    <property type="evidence" value="ECO:0007669"/>
    <property type="project" value="UniProtKB-KW"/>
</dbReference>
<organism evidence="1 2">
    <name type="scientific">Geojedonia litorea</name>
    <dbReference type="NCBI Taxonomy" id="1268269"/>
    <lineage>
        <taxon>Bacteria</taxon>
        <taxon>Pseudomonadati</taxon>
        <taxon>Bacteroidota</taxon>
        <taxon>Flavobacteriia</taxon>
        <taxon>Flavobacteriales</taxon>
        <taxon>Flavobacteriaceae</taxon>
        <taxon>Geojedonia</taxon>
    </lineage>
</organism>
<gene>
    <name evidence="1" type="ORF">ACFO5O_02590</name>
</gene>
<name>A0ABV9N181_9FLAO</name>
<dbReference type="Gene3D" id="3.40.50.150">
    <property type="entry name" value="Vaccinia Virus protein VP39"/>
    <property type="match status" value="1"/>
</dbReference>
<keyword evidence="1" id="KW-0808">Transferase</keyword>
<dbReference type="EC" id="2.1.1.222" evidence="1"/>
<sequence length="247" mass="28996">MNKINYRHTKEVHNSKDALEILPLLFNYVSPKSIVDIGCGNGSWLEAAKSLGITKVQGVDGIKVDKEELLIQENEFLQHDLTKPLNLNKTFDLVISLEVAEHLPEVASNIFIETLCTHGDLILFSAAIPNQGGQFHLNEQWPEYWHDKFKEYGFSAYDVIRNKIWNNENVFYWYKQNTILYAKKGYFKGEEIEPSEIVNALIHPDIYNRKIYHPKYIKNQRELFKFIKSTLKIYLKRWFGKYKISHL</sequence>
<dbReference type="Proteomes" id="UP001595953">
    <property type="component" value="Unassembled WGS sequence"/>
</dbReference>
<dbReference type="EC" id="2.1.1.64" evidence="1"/>
<dbReference type="SUPFAM" id="SSF53335">
    <property type="entry name" value="S-adenosyl-L-methionine-dependent methyltransferases"/>
    <property type="match status" value="1"/>
</dbReference>
<dbReference type="RefSeq" id="WP_387960669.1">
    <property type="nucleotide sequence ID" value="NZ_JBHSGP010000005.1"/>
</dbReference>
<accession>A0ABV9N181</accession>
<dbReference type="Pfam" id="PF13489">
    <property type="entry name" value="Methyltransf_23"/>
    <property type="match status" value="1"/>
</dbReference>
<keyword evidence="2" id="KW-1185">Reference proteome</keyword>
<evidence type="ECO:0000313" key="2">
    <source>
        <dbReference type="Proteomes" id="UP001595953"/>
    </source>
</evidence>
<comment type="caution">
    <text evidence="1">The sequence shown here is derived from an EMBL/GenBank/DDBJ whole genome shotgun (WGS) entry which is preliminary data.</text>
</comment>
<dbReference type="EMBL" id="JBHSGP010000005">
    <property type="protein sequence ID" value="MFC4721194.1"/>
    <property type="molecule type" value="Genomic_DNA"/>
</dbReference>
<evidence type="ECO:0000313" key="1">
    <source>
        <dbReference type="EMBL" id="MFC4721194.1"/>
    </source>
</evidence>
<keyword evidence="1" id="KW-0489">Methyltransferase</keyword>
<dbReference type="InterPro" id="IPR029063">
    <property type="entry name" value="SAM-dependent_MTases_sf"/>
</dbReference>
<proteinExistence type="predicted"/>
<reference evidence="2" key="1">
    <citation type="journal article" date="2019" name="Int. J. Syst. Evol. Microbiol.">
        <title>The Global Catalogue of Microorganisms (GCM) 10K type strain sequencing project: providing services to taxonomists for standard genome sequencing and annotation.</title>
        <authorList>
            <consortium name="The Broad Institute Genomics Platform"/>
            <consortium name="The Broad Institute Genome Sequencing Center for Infectious Disease"/>
            <person name="Wu L."/>
            <person name="Ma J."/>
        </authorList>
    </citation>
    <scope>NUCLEOTIDE SEQUENCE [LARGE SCALE GENOMIC DNA]</scope>
    <source>
        <strain evidence="2">CCUG 63682</strain>
    </source>
</reference>